<keyword evidence="2" id="KW-0732">Signal</keyword>
<gene>
    <name evidence="3" type="ORF">O987_10055</name>
</gene>
<evidence type="ECO:0008006" key="5">
    <source>
        <dbReference type="Google" id="ProtNLM"/>
    </source>
</evidence>
<evidence type="ECO:0000313" key="4">
    <source>
        <dbReference type="Proteomes" id="UP000028782"/>
    </source>
</evidence>
<evidence type="ECO:0000313" key="3">
    <source>
        <dbReference type="EMBL" id="AIJ46135.1"/>
    </source>
</evidence>
<feature type="region of interest" description="Disordered" evidence="1">
    <location>
        <begin position="42"/>
        <end position="65"/>
    </location>
</feature>
<feature type="chain" id="PRO_5001716003" description="Cobalt transporter" evidence="2">
    <location>
        <begin position="22"/>
        <end position="117"/>
    </location>
</feature>
<evidence type="ECO:0000256" key="2">
    <source>
        <dbReference type="SAM" id="SignalP"/>
    </source>
</evidence>
<dbReference type="Proteomes" id="UP000028782">
    <property type="component" value="Chromosome"/>
</dbReference>
<proteinExistence type="predicted"/>
<feature type="region of interest" description="Disordered" evidence="1">
    <location>
        <begin position="94"/>
        <end position="117"/>
    </location>
</feature>
<dbReference type="AlphaFoldDB" id="A0A076PR29"/>
<dbReference type="EMBL" id="CP006704">
    <property type="protein sequence ID" value="AIJ46135.1"/>
    <property type="molecule type" value="Genomic_DNA"/>
</dbReference>
<dbReference type="KEGG" id="ctes:O987_10055"/>
<evidence type="ECO:0000256" key="1">
    <source>
        <dbReference type="SAM" id="MobiDB-lite"/>
    </source>
</evidence>
<reference evidence="3 4" key="1">
    <citation type="journal article" date="2014" name="Genome Announc.">
        <title>Complete Genome Sequence of Polychlorinated Biphenyl Degrader Comamonas testosteroni TK102 (NBRC 109938).</title>
        <authorList>
            <person name="Fukuda K."/>
            <person name="Hosoyama A."/>
            <person name="Tsuchikane K."/>
            <person name="Ohji S."/>
            <person name="Yamazoe A."/>
            <person name="Fujita N."/>
            <person name="Shintani M."/>
            <person name="Kimbara K."/>
        </authorList>
    </citation>
    <scope>NUCLEOTIDE SEQUENCE [LARGE SCALE GENOMIC DNA]</scope>
    <source>
        <strain evidence="3">TK102</strain>
    </source>
</reference>
<feature type="compositionally biased region" description="Basic and acidic residues" evidence="1">
    <location>
        <begin position="44"/>
        <end position="53"/>
    </location>
</feature>
<accession>A0A076PR29</accession>
<protein>
    <recommendedName>
        <fullName evidence="5">Cobalt transporter</fullName>
    </recommendedName>
</protein>
<name>A0A076PR29_COMTE</name>
<feature type="signal peptide" evidence="2">
    <location>
        <begin position="1"/>
        <end position="21"/>
    </location>
</feature>
<dbReference type="HOGENOM" id="CLU_168125_0_0_4"/>
<organism evidence="3 4">
    <name type="scientific">Comamonas testosteroni TK102</name>
    <dbReference type="NCBI Taxonomy" id="1392005"/>
    <lineage>
        <taxon>Bacteria</taxon>
        <taxon>Pseudomonadati</taxon>
        <taxon>Pseudomonadota</taxon>
        <taxon>Betaproteobacteria</taxon>
        <taxon>Burkholderiales</taxon>
        <taxon>Comamonadaceae</taxon>
        <taxon>Comamonas</taxon>
    </lineage>
</organism>
<sequence length="117" mass="12801">MMRRKFALALMLLSMLWQSLAIGGQAAAFADVHEVAHMAMHSLSEAHHHHDDGSVVQDDSDESRQHVVADGGVSSPFLWAVTSFSLIPTGSARPPMMDEWPLPPPVLDGPRRPPRLS</sequence>